<dbReference type="RefSeq" id="WP_286662370.1">
    <property type="nucleotide sequence ID" value="NZ_JASZYV010000006.1"/>
</dbReference>
<protein>
    <submittedName>
        <fullName evidence="1">2OG-Fe(II) oxygenase</fullName>
    </submittedName>
</protein>
<organism evidence="1 2">
    <name type="scientific">Variovorax dokdonensis</name>
    <dbReference type="NCBI Taxonomy" id="344883"/>
    <lineage>
        <taxon>Bacteria</taxon>
        <taxon>Pseudomonadati</taxon>
        <taxon>Pseudomonadota</taxon>
        <taxon>Betaproteobacteria</taxon>
        <taxon>Burkholderiales</taxon>
        <taxon>Comamonadaceae</taxon>
        <taxon>Variovorax</taxon>
    </lineage>
</organism>
<dbReference type="Pfam" id="PF09859">
    <property type="entry name" value="Oxygenase-NA"/>
    <property type="match status" value="1"/>
</dbReference>
<name>A0ABT7NHF7_9BURK</name>
<evidence type="ECO:0000313" key="1">
    <source>
        <dbReference type="EMBL" id="MDM0047255.1"/>
    </source>
</evidence>
<sequence length="248" mass="26924">MISMTAEGVADALARLDWHEMGAQLDEEGYALIPNLFSPQAALALAQLATSSAGLRPIRLENLDLGQGEMHVLHDPLAPVLTTLRSALYPPLATIADRWNERQGLDVRYPRSFDASALVRPQPGQEPSPPHLTRLLEDDFVALHLCAGAGAGGECALPLRLVALLSRPGEDFDGGNLILTEQRPRMQSRPAVIPLQFGDAAVICANQRPVQGRSGIYRVTVRHAISRVLRGSRIGLELSFQAYAPPHR</sequence>
<accession>A0ABT7NHF7</accession>
<dbReference type="EMBL" id="JASZYV010000006">
    <property type="protein sequence ID" value="MDM0047255.1"/>
    <property type="molecule type" value="Genomic_DNA"/>
</dbReference>
<keyword evidence="2" id="KW-1185">Reference proteome</keyword>
<gene>
    <name evidence="1" type="ORF">QTH91_22370</name>
</gene>
<dbReference type="InterPro" id="IPR018655">
    <property type="entry name" value="DUF2086"/>
</dbReference>
<comment type="caution">
    <text evidence="1">The sequence shown here is derived from an EMBL/GenBank/DDBJ whole genome shotgun (WGS) entry which is preliminary data.</text>
</comment>
<reference evidence="1" key="1">
    <citation type="submission" date="2023-06" db="EMBL/GenBank/DDBJ databases">
        <authorList>
            <person name="Jiang Y."/>
            <person name="Liu Q."/>
        </authorList>
    </citation>
    <scope>NUCLEOTIDE SEQUENCE</scope>
    <source>
        <strain evidence="1">CGMCC 1.12089</strain>
    </source>
</reference>
<evidence type="ECO:0000313" key="2">
    <source>
        <dbReference type="Proteomes" id="UP001174908"/>
    </source>
</evidence>
<proteinExistence type="predicted"/>
<dbReference type="Proteomes" id="UP001174908">
    <property type="component" value="Unassembled WGS sequence"/>
</dbReference>